<dbReference type="AlphaFoldDB" id="A0A3M7TAS4"/>
<gene>
    <name evidence="1" type="ORF">BpHYR1_003225</name>
</gene>
<name>A0A3M7TAS4_BRAPC</name>
<organism evidence="1 2">
    <name type="scientific">Brachionus plicatilis</name>
    <name type="common">Marine rotifer</name>
    <name type="synonym">Brachionus muelleri</name>
    <dbReference type="NCBI Taxonomy" id="10195"/>
    <lineage>
        <taxon>Eukaryota</taxon>
        <taxon>Metazoa</taxon>
        <taxon>Spiralia</taxon>
        <taxon>Gnathifera</taxon>
        <taxon>Rotifera</taxon>
        <taxon>Eurotatoria</taxon>
        <taxon>Monogononta</taxon>
        <taxon>Pseudotrocha</taxon>
        <taxon>Ploima</taxon>
        <taxon>Brachionidae</taxon>
        <taxon>Brachionus</taxon>
    </lineage>
</organism>
<accession>A0A3M7TAS4</accession>
<comment type="caution">
    <text evidence="1">The sequence shown here is derived from an EMBL/GenBank/DDBJ whole genome shotgun (WGS) entry which is preliminary data.</text>
</comment>
<proteinExistence type="predicted"/>
<evidence type="ECO:0000313" key="2">
    <source>
        <dbReference type="Proteomes" id="UP000276133"/>
    </source>
</evidence>
<keyword evidence="2" id="KW-1185">Reference proteome</keyword>
<reference evidence="1 2" key="1">
    <citation type="journal article" date="2018" name="Sci. Rep.">
        <title>Genomic signatures of local adaptation to the degree of environmental predictability in rotifers.</title>
        <authorList>
            <person name="Franch-Gras L."/>
            <person name="Hahn C."/>
            <person name="Garcia-Roger E.M."/>
            <person name="Carmona M.J."/>
            <person name="Serra M."/>
            <person name="Gomez A."/>
        </authorList>
    </citation>
    <scope>NUCLEOTIDE SEQUENCE [LARGE SCALE GENOMIC DNA]</scope>
    <source>
        <strain evidence="1">HYR1</strain>
    </source>
</reference>
<evidence type="ECO:0000313" key="1">
    <source>
        <dbReference type="EMBL" id="RNA44731.1"/>
    </source>
</evidence>
<sequence>MWGREGRVALASLLIYKSQNFKFVQNFVRKIISWAHFVAFGALISKIISKLYGGARQALWALKKKTQPTYTLCFGRKAVTWAWRQLKHSIGPKFQNNFFDLMRVFLGLKKCADHEYRVCFRSKSRDMGVAPTQTF</sequence>
<dbReference type="EMBL" id="REGN01000061">
    <property type="protein sequence ID" value="RNA44731.1"/>
    <property type="molecule type" value="Genomic_DNA"/>
</dbReference>
<dbReference type="Proteomes" id="UP000276133">
    <property type="component" value="Unassembled WGS sequence"/>
</dbReference>
<protein>
    <submittedName>
        <fullName evidence="1">Uncharacterized protein</fullName>
    </submittedName>
</protein>